<dbReference type="EMBL" id="JAYKXN010000001">
    <property type="protein sequence ID" value="KAK7317531.1"/>
    <property type="molecule type" value="Genomic_DNA"/>
</dbReference>
<dbReference type="GO" id="GO:1902584">
    <property type="term" value="P:positive regulation of response to water deprivation"/>
    <property type="evidence" value="ECO:0007669"/>
    <property type="project" value="UniProtKB-ARBA"/>
</dbReference>
<dbReference type="GO" id="GO:1901002">
    <property type="term" value="P:positive regulation of response to salt stress"/>
    <property type="evidence" value="ECO:0007669"/>
    <property type="project" value="UniProtKB-ARBA"/>
</dbReference>
<comment type="subunit">
    <text evidence="5">Interacts with RBR1.</text>
</comment>
<protein>
    <submittedName>
        <fullName evidence="9">Uncharacterized protein</fullName>
    </submittedName>
</protein>
<dbReference type="FunFam" id="1.10.10.60:FF:000355">
    <property type="entry name" value="Transcription factor MYB124"/>
    <property type="match status" value="1"/>
</dbReference>
<dbReference type="GO" id="GO:0009554">
    <property type="term" value="P:megasporogenesis"/>
    <property type="evidence" value="ECO:0007669"/>
    <property type="project" value="UniProtKB-ARBA"/>
</dbReference>
<dbReference type="AlphaFoldDB" id="A0AAN9KJD1"/>
<evidence type="ECO:0000256" key="4">
    <source>
        <dbReference type="ARBA" id="ARBA00023242"/>
    </source>
</evidence>
<organism evidence="9 10">
    <name type="scientific">Clitoria ternatea</name>
    <name type="common">Butterfly pea</name>
    <dbReference type="NCBI Taxonomy" id="43366"/>
    <lineage>
        <taxon>Eukaryota</taxon>
        <taxon>Viridiplantae</taxon>
        <taxon>Streptophyta</taxon>
        <taxon>Embryophyta</taxon>
        <taxon>Tracheophyta</taxon>
        <taxon>Spermatophyta</taxon>
        <taxon>Magnoliopsida</taxon>
        <taxon>eudicotyledons</taxon>
        <taxon>Gunneridae</taxon>
        <taxon>Pentapetalae</taxon>
        <taxon>rosids</taxon>
        <taxon>fabids</taxon>
        <taxon>Fabales</taxon>
        <taxon>Fabaceae</taxon>
        <taxon>Papilionoideae</taxon>
        <taxon>50 kb inversion clade</taxon>
        <taxon>NPAAA clade</taxon>
        <taxon>indigoferoid/millettioid clade</taxon>
        <taxon>Phaseoleae</taxon>
        <taxon>Clitoria</taxon>
    </lineage>
</organism>
<dbReference type="GO" id="GO:0005634">
    <property type="term" value="C:nucleus"/>
    <property type="evidence" value="ECO:0007669"/>
    <property type="project" value="UniProtKB-SubCell"/>
</dbReference>
<dbReference type="GO" id="GO:0000978">
    <property type="term" value="F:RNA polymerase II cis-regulatory region sequence-specific DNA binding"/>
    <property type="evidence" value="ECO:0007669"/>
    <property type="project" value="TreeGrafter"/>
</dbReference>
<dbReference type="SUPFAM" id="SSF46689">
    <property type="entry name" value="Homeodomain-like"/>
    <property type="match status" value="1"/>
</dbReference>
<dbReference type="GO" id="GO:0032875">
    <property type="term" value="P:regulation of DNA endoreduplication"/>
    <property type="evidence" value="ECO:0007669"/>
    <property type="project" value="UniProtKB-ARBA"/>
</dbReference>
<gene>
    <name evidence="9" type="ORF">RJT34_01855</name>
</gene>
<dbReference type="InterPro" id="IPR050560">
    <property type="entry name" value="MYB_TF"/>
</dbReference>
<feature type="domain" description="Myb-like" evidence="7">
    <location>
        <begin position="67"/>
        <end position="117"/>
    </location>
</feature>
<dbReference type="PROSITE" id="PS50090">
    <property type="entry name" value="MYB_LIKE"/>
    <property type="match status" value="2"/>
</dbReference>
<evidence type="ECO:0000256" key="3">
    <source>
        <dbReference type="ARBA" id="ARBA00023125"/>
    </source>
</evidence>
<dbReference type="PANTHER" id="PTHR45614:SF76">
    <property type="entry name" value="TRANSCRIPTION FACTOR MYB124"/>
    <property type="match status" value="1"/>
</dbReference>
<accession>A0AAN9KJD1</accession>
<dbReference type="Gene3D" id="1.10.10.60">
    <property type="entry name" value="Homeodomain-like"/>
    <property type="match status" value="2"/>
</dbReference>
<evidence type="ECO:0000256" key="2">
    <source>
        <dbReference type="ARBA" id="ARBA00022737"/>
    </source>
</evidence>
<keyword evidence="2" id="KW-0677">Repeat</keyword>
<keyword evidence="10" id="KW-1185">Reference proteome</keyword>
<feature type="region of interest" description="Disordered" evidence="6">
    <location>
        <begin position="312"/>
        <end position="351"/>
    </location>
</feature>
<dbReference type="Proteomes" id="UP001359559">
    <property type="component" value="Unassembled WGS sequence"/>
</dbReference>
<feature type="region of interest" description="Disordered" evidence="6">
    <location>
        <begin position="430"/>
        <end position="470"/>
    </location>
</feature>
<evidence type="ECO:0000256" key="5">
    <source>
        <dbReference type="ARBA" id="ARBA00063045"/>
    </source>
</evidence>
<feature type="domain" description="Myb-like" evidence="7">
    <location>
        <begin position="22"/>
        <end position="66"/>
    </location>
</feature>
<dbReference type="GO" id="GO:0010376">
    <property type="term" value="P:stomatal complex formation"/>
    <property type="evidence" value="ECO:0007669"/>
    <property type="project" value="UniProtKB-ARBA"/>
</dbReference>
<reference evidence="9 10" key="1">
    <citation type="submission" date="2024-01" db="EMBL/GenBank/DDBJ databases">
        <title>The genomes of 5 underutilized Papilionoideae crops provide insights into root nodulation and disease resistance.</title>
        <authorList>
            <person name="Yuan L."/>
        </authorList>
    </citation>
    <scope>NUCLEOTIDE SEQUENCE [LARGE SCALE GENOMIC DNA]</scope>
    <source>
        <strain evidence="9">LY-2023</strain>
        <tissue evidence="9">Leaf</tissue>
    </source>
</reference>
<proteinExistence type="predicted"/>
<dbReference type="InterPro" id="IPR017930">
    <property type="entry name" value="Myb_dom"/>
</dbReference>
<evidence type="ECO:0000313" key="10">
    <source>
        <dbReference type="Proteomes" id="UP001359559"/>
    </source>
</evidence>
<comment type="caution">
    <text evidence="9">The sequence shown here is derived from an EMBL/GenBank/DDBJ whole genome shotgun (WGS) entry which is preliminary data.</text>
</comment>
<comment type="subcellular location">
    <subcellularLocation>
        <location evidence="1">Nucleus</location>
    </subcellularLocation>
</comment>
<feature type="compositionally biased region" description="Basic and acidic residues" evidence="6">
    <location>
        <begin position="312"/>
        <end position="325"/>
    </location>
</feature>
<dbReference type="GO" id="GO:0010235">
    <property type="term" value="P:guard mother cell cytokinesis"/>
    <property type="evidence" value="ECO:0007669"/>
    <property type="project" value="UniProtKB-ARBA"/>
</dbReference>
<dbReference type="GO" id="GO:0050891">
    <property type="term" value="P:multicellular organismal-level water homeostasis"/>
    <property type="evidence" value="ECO:0007669"/>
    <property type="project" value="UniProtKB-ARBA"/>
</dbReference>
<dbReference type="InterPro" id="IPR009057">
    <property type="entry name" value="Homeodomain-like_sf"/>
</dbReference>
<feature type="domain" description="HTH myb-type" evidence="8">
    <location>
        <begin position="71"/>
        <end position="121"/>
    </location>
</feature>
<dbReference type="GO" id="GO:0048364">
    <property type="term" value="P:root development"/>
    <property type="evidence" value="ECO:0007669"/>
    <property type="project" value="UniProtKB-ARBA"/>
</dbReference>
<keyword evidence="4" id="KW-0539">Nucleus</keyword>
<evidence type="ECO:0000259" key="8">
    <source>
        <dbReference type="PROSITE" id="PS51294"/>
    </source>
</evidence>
<dbReference type="GO" id="GO:0000981">
    <property type="term" value="F:DNA-binding transcription factor activity, RNA polymerase II-specific"/>
    <property type="evidence" value="ECO:0007669"/>
    <property type="project" value="TreeGrafter"/>
</dbReference>
<dbReference type="SMART" id="SM00717">
    <property type="entry name" value="SANT"/>
    <property type="match status" value="2"/>
</dbReference>
<dbReference type="GO" id="GO:0009629">
    <property type="term" value="P:response to gravity"/>
    <property type="evidence" value="ECO:0007669"/>
    <property type="project" value="UniProtKB-ARBA"/>
</dbReference>
<dbReference type="GO" id="GO:1901333">
    <property type="term" value="P:positive regulation of lateral root development"/>
    <property type="evidence" value="ECO:0007669"/>
    <property type="project" value="UniProtKB-ARBA"/>
</dbReference>
<dbReference type="InterPro" id="IPR001005">
    <property type="entry name" value="SANT/Myb"/>
</dbReference>
<name>A0AAN9KJD1_CLITE</name>
<dbReference type="GO" id="GO:0010052">
    <property type="term" value="P:guard cell differentiation"/>
    <property type="evidence" value="ECO:0007669"/>
    <property type="project" value="UniProtKB-ARBA"/>
</dbReference>
<dbReference type="Pfam" id="PF13921">
    <property type="entry name" value="Myb_DNA-bind_6"/>
    <property type="match status" value="1"/>
</dbReference>
<evidence type="ECO:0000256" key="1">
    <source>
        <dbReference type="ARBA" id="ARBA00004123"/>
    </source>
</evidence>
<sequence length="470" mass="53086">MKKQEKQQCSEESKKKERHIVSWTQEEDDILREQIGIHGTENWAIIASKFKDKTTRQCRRRWYTYLNSDFKKGGWSHEEDMLLCEAQKIFGNRWTEIAKVVSGRTDNAVKNRFSTLCRKREKYEALAKENRTSYINPSNKRIIFQHGYNSDATSESVVPIKRRAHVLDDAKDIKFGDRSHLRNGTPANQQPRAPFAVLAQNSHNVNNLLDRHHVCDPKFNNSAQNNKTKGTFLNTDDPKISALMQQADLLSSLARKVDKENMDQSLENAWKVLQEFLKRTKESDIPGHKIPDLQLVDLEDLVKNLKYGNDEGQPRWRQVECHEDSPGSSEYSTGSTLLSQSAGDNLEHSLPQDIGTEMKSKQLGDEKGVSGGEKGILSAANVDQDILPYCEEQISNGAVPTSSRLDLEFDSPLQVTPLFRSLAAGIPSPQFSESERNFLKKTLGMESPPINSSANPPQSPPCKRALLPSL</sequence>
<evidence type="ECO:0000313" key="9">
    <source>
        <dbReference type="EMBL" id="KAK7317531.1"/>
    </source>
</evidence>
<dbReference type="CDD" id="cd00167">
    <property type="entry name" value="SANT"/>
    <property type="match status" value="2"/>
</dbReference>
<evidence type="ECO:0000259" key="7">
    <source>
        <dbReference type="PROSITE" id="PS50090"/>
    </source>
</evidence>
<evidence type="ECO:0000256" key="6">
    <source>
        <dbReference type="SAM" id="MobiDB-lite"/>
    </source>
</evidence>
<dbReference type="GO" id="GO:1902806">
    <property type="term" value="P:regulation of cell cycle G1/S phase transition"/>
    <property type="evidence" value="ECO:0007669"/>
    <property type="project" value="UniProtKB-ARBA"/>
</dbReference>
<dbReference type="PROSITE" id="PS51294">
    <property type="entry name" value="HTH_MYB"/>
    <property type="match status" value="2"/>
</dbReference>
<feature type="domain" description="HTH myb-type" evidence="8">
    <location>
        <begin position="15"/>
        <end position="70"/>
    </location>
</feature>
<dbReference type="GO" id="GO:2000037">
    <property type="term" value="P:regulation of stomatal complex patterning"/>
    <property type="evidence" value="ECO:0007669"/>
    <property type="project" value="UniProtKB-ARBA"/>
</dbReference>
<dbReference type="GO" id="GO:0009737">
    <property type="term" value="P:response to abscisic acid"/>
    <property type="evidence" value="ECO:0007669"/>
    <property type="project" value="UniProtKB-ARBA"/>
</dbReference>
<feature type="compositionally biased region" description="Polar residues" evidence="6">
    <location>
        <begin position="326"/>
        <end position="343"/>
    </location>
</feature>
<keyword evidence="3" id="KW-0238">DNA-binding</keyword>
<dbReference type="PANTHER" id="PTHR45614">
    <property type="entry name" value="MYB PROTEIN-RELATED"/>
    <property type="match status" value="1"/>
</dbReference>
<dbReference type="GO" id="GO:0010444">
    <property type="term" value="P:guard mother cell differentiation"/>
    <property type="evidence" value="ECO:0007669"/>
    <property type="project" value="UniProtKB-ARBA"/>
</dbReference>